<reference evidence="3 4" key="1">
    <citation type="journal article" date="2015" name="Microbiome">
        <title>Genomic resolution of linkages in carbon, nitrogen, and sulfur cycling among widespread estuary sediment bacteria.</title>
        <authorList>
            <person name="Baker B.J."/>
            <person name="Lazar C.S."/>
            <person name="Teske A.P."/>
            <person name="Dick G.J."/>
        </authorList>
    </citation>
    <scope>NUCLEOTIDE SEQUENCE [LARGE SCALE GENOMIC DNA]</scope>
    <source>
        <strain evidence="3">SM23_60</strain>
    </source>
</reference>
<dbReference type="Pfam" id="PF01796">
    <property type="entry name" value="OB_ChsH2_C"/>
    <property type="match status" value="1"/>
</dbReference>
<evidence type="ECO:0000259" key="2">
    <source>
        <dbReference type="Pfam" id="PF12172"/>
    </source>
</evidence>
<gene>
    <name evidence="3" type="ORF">AMJ87_07755</name>
</gene>
<dbReference type="Gene3D" id="6.10.30.10">
    <property type="match status" value="1"/>
</dbReference>
<dbReference type="InterPro" id="IPR052513">
    <property type="entry name" value="Thioester_dehydratase-like"/>
</dbReference>
<comment type="caution">
    <text evidence="3">The sequence shown here is derived from an EMBL/GenBank/DDBJ whole genome shotgun (WGS) entry which is preliminary data.</text>
</comment>
<organism evidence="3 4">
    <name type="scientific">candidate division WOR_3 bacterium SM23_60</name>
    <dbReference type="NCBI Taxonomy" id="1703780"/>
    <lineage>
        <taxon>Bacteria</taxon>
        <taxon>Bacteria division WOR-3</taxon>
    </lineage>
</organism>
<feature type="domain" description="ChsH2 rubredoxin-like zinc ribbon" evidence="2">
    <location>
        <begin position="8"/>
        <end position="44"/>
    </location>
</feature>
<protein>
    <submittedName>
        <fullName evidence="3">Transcriptional regulator</fullName>
    </submittedName>
</protein>
<accession>A0A0S8GF29</accession>
<dbReference type="PANTHER" id="PTHR34075">
    <property type="entry name" value="BLR3430 PROTEIN"/>
    <property type="match status" value="1"/>
</dbReference>
<name>A0A0S8GF29_UNCW3</name>
<evidence type="ECO:0000313" key="3">
    <source>
        <dbReference type="EMBL" id="KPK71090.1"/>
    </source>
</evidence>
<dbReference type="EMBL" id="LJUO01000071">
    <property type="protein sequence ID" value="KPK71090.1"/>
    <property type="molecule type" value="Genomic_DNA"/>
</dbReference>
<dbReference type="SUPFAM" id="SSF50249">
    <property type="entry name" value="Nucleic acid-binding proteins"/>
    <property type="match status" value="1"/>
</dbReference>
<dbReference type="Proteomes" id="UP000051096">
    <property type="component" value="Unassembled WGS sequence"/>
</dbReference>
<dbReference type="InterPro" id="IPR002878">
    <property type="entry name" value="ChsH2_C"/>
</dbReference>
<dbReference type="PANTHER" id="PTHR34075:SF5">
    <property type="entry name" value="BLR3430 PROTEIN"/>
    <property type="match status" value="1"/>
</dbReference>
<dbReference type="InterPro" id="IPR012340">
    <property type="entry name" value="NA-bd_OB-fold"/>
</dbReference>
<evidence type="ECO:0000313" key="4">
    <source>
        <dbReference type="Proteomes" id="UP000051096"/>
    </source>
</evidence>
<dbReference type="InterPro" id="IPR022002">
    <property type="entry name" value="ChsH2_Znr"/>
</dbReference>
<feature type="domain" description="ChsH2 C-terminal OB-fold" evidence="1">
    <location>
        <begin position="47"/>
        <end position="109"/>
    </location>
</feature>
<dbReference type="AlphaFoldDB" id="A0A0S8GF29"/>
<sequence>MPSPGYRREMPQRYRMEAAKCKACGEVFFPPRVVCAGCGAREFETTRLSDYGKIVTYTIIRVAPAQFSAQVPYAVAVVESDNGVRLTMQVVDCKPEDLAIGKRVKFVFRKLYAEGRTGIICYGYKAILA</sequence>
<dbReference type="Pfam" id="PF12172">
    <property type="entry name" value="zf-ChsH2"/>
    <property type="match status" value="1"/>
</dbReference>
<proteinExistence type="predicted"/>
<evidence type="ECO:0000259" key="1">
    <source>
        <dbReference type="Pfam" id="PF01796"/>
    </source>
</evidence>